<dbReference type="SUPFAM" id="SSF51230">
    <property type="entry name" value="Single hybrid motif"/>
    <property type="match status" value="1"/>
</dbReference>
<dbReference type="SUPFAM" id="SSF52777">
    <property type="entry name" value="CoA-dependent acyltransferases"/>
    <property type="match status" value="1"/>
</dbReference>
<dbReference type="InterPro" id="IPR036625">
    <property type="entry name" value="E3-bd_dom_sf"/>
</dbReference>
<feature type="domain" description="Lipoyl-binding" evidence="8">
    <location>
        <begin position="2"/>
        <end position="77"/>
    </location>
</feature>
<evidence type="ECO:0000256" key="4">
    <source>
        <dbReference type="ARBA" id="ARBA00022823"/>
    </source>
</evidence>
<dbReference type="Gene3D" id="2.40.50.100">
    <property type="match status" value="1"/>
</dbReference>
<dbReference type="AlphaFoldDB" id="A7NMV1"/>
<dbReference type="GO" id="GO:0031405">
    <property type="term" value="F:lipoic acid binding"/>
    <property type="evidence" value="ECO:0007669"/>
    <property type="project" value="TreeGrafter"/>
</dbReference>
<feature type="compositionally biased region" description="Pro residues" evidence="7">
    <location>
        <begin position="161"/>
        <end position="174"/>
    </location>
</feature>
<dbReference type="InterPro" id="IPR003016">
    <property type="entry name" value="2-oxoA_DH_lipoyl-BS"/>
</dbReference>
<dbReference type="Pfam" id="PF00364">
    <property type="entry name" value="Biotin_lipoyl"/>
    <property type="match status" value="1"/>
</dbReference>
<dbReference type="Gene3D" id="3.30.559.10">
    <property type="entry name" value="Chloramphenicol acetyltransferase-like domain"/>
    <property type="match status" value="1"/>
</dbReference>
<dbReference type="eggNOG" id="COG0508">
    <property type="taxonomic scope" value="Bacteria"/>
</dbReference>
<dbReference type="PANTHER" id="PTHR43178">
    <property type="entry name" value="DIHYDROLIPOAMIDE ACETYLTRANSFERASE COMPONENT OF PYRUVATE DEHYDROGENASE COMPLEX"/>
    <property type="match status" value="1"/>
</dbReference>
<dbReference type="PROSITE" id="PS50968">
    <property type="entry name" value="BIOTINYL_LIPOYL"/>
    <property type="match status" value="1"/>
</dbReference>
<dbReference type="Proteomes" id="UP000000263">
    <property type="component" value="Chromosome"/>
</dbReference>
<comment type="cofactor">
    <cofactor evidence="1 6">
        <name>(R)-lipoate</name>
        <dbReference type="ChEBI" id="CHEBI:83088"/>
    </cofactor>
</comment>
<dbReference type="PANTHER" id="PTHR43178:SF5">
    <property type="entry name" value="LIPOAMIDE ACYLTRANSFERASE COMPONENT OF BRANCHED-CHAIN ALPHA-KETO ACID DEHYDROGENASE COMPLEX, MITOCHONDRIAL"/>
    <property type="match status" value="1"/>
</dbReference>
<dbReference type="Pfam" id="PF00198">
    <property type="entry name" value="2-oxoacid_dh"/>
    <property type="match status" value="1"/>
</dbReference>
<evidence type="ECO:0000256" key="3">
    <source>
        <dbReference type="ARBA" id="ARBA00022679"/>
    </source>
</evidence>
<keyword evidence="5 6" id="KW-0012">Acyltransferase</keyword>
<dbReference type="OrthoDB" id="9805770at2"/>
<dbReference type="EC" id="2.3.1.-" evidence="6"/>
<comment type="similarity">
    <text evidence="2 6">Belongs to the 2-oxoacid dehydrogenase family.</text>
</comment>
<dbReference type="GO" id="GO:0005737">
    <property type="term" value="C:cytoplasm"/>
    <property type="evidence" value="ECO:0007669"/>
    <property type="project" value="TreeGrafter"/>
</dbReference>
<dbReference type="InterPro" id="IPR050743">
    <property type="entry name" value="2-oxoacid_DH_E2_comp"/>
</dbReference>
<evidence type="ECO:0000256" key="7">
    <source>
        <dbReference type="SAM" id="MobiDB-lite"/>
    </source>
</evidence>
<organism evidence="10 11">
    <name type="scientific">Roseiflexus castenholzii (strain DSM 13941 / HLO8)</name>
    <dbReference type="NCBI Taxonomy" id="383372"/>
    <lineage>
        <taxon>Bacteria</taxon>
        <taxon>Bacillati</taxon>
        <taxon>Chloroflexota</taxon>
        <taxon>Chloroflexia</taxon>
        <taxon>Chloroflexales</taxon>
        <taxon>Roseiflexineae</taxon>
        <taxon>Roseiflexaceae</taxon>
        <taxon>Roseiflexus</taxon>
    </lineage>
</organism>
<dbReference type="InterPro" id="IPR001078">
    <property type="entry name" value="2-oxoacid_DH_actylTfrase"/>
</dbReference>
<dbReference type="PROSITE" id="PS00189">
    <property type="entry name" value="LIPOYL"/>
    <property type="match status" value="1"/>
</dbReference>
<evidence type="ECO:0000256" key="2">
    <source>
        <dbReference type="ARBA" id="ARBA00007317"/>
    </source>
</evidence>
<evidence type="ECO:0000313" key="10">
    <source>
        <dbReference type="EMBL" id="ABU58875.1"/>
    </source>
</evidence>
<dbReference type="RefSeq" id="WP_012121299.1">
    <property type="nucleotide sequence ID" value="NC_009767.1"/>
</dbReference>
<keyword evidence="11" id="KW-1185">Reference proteome</keyword>
<dbReference type="InterPro" id="IPR023213">
    <property type="entry name" value="CAT-like_dom_sf"/>
</dbReference>
<dbReference type="EMBL" id="CP000804">
    <property type="protein sequence ID" value="ABU58875.1"/>
    <property type="molecule type" value="Genomic_DNA"/>
</dbReference>
<evidence type="ECO:0000259" key="8">
    <source>
        <dbReference type="PROSITE" id="PS50968"/>
    </source>
</evidence>
<feature type="region of interest" description="Disordered" evidence="7">
    <location>
        <begin position="83"/>
        <end position="109"/>
    </location>
</feature>
<evidence type="ECO:0000259" key="9">
    <source>
        <dbReference type="PROSITE" id="PS51826"/>
    </source>
</evidence>
<dbReference type="SUPFAM" id="SSF47005">
    <property type="entry name" value="Peripheral subunit-binding domain of 2-oxo acid dehydrogenase complex"/>
    <property type="match status" value="1"/>
</dbReference>
<dbReference type="InterPro" id="IPR011053">
    <property type="entry name" value="Single_hybrid_motif"/>
</dbReference>
<dbReference type="InterPro" id="IPR004167">
    <property type="entry name" value="PSBD"/>
</dbReference>
<sequence length="445" mass="47369">MAVDIVLPQIGESMTEATIGRWLKRVGDRIERFEALVEVETDKVSTEVTSIASGILLEIVTPEGATVPVGTLLARIGETAERHVSAAPAPSQETTAAPEPVRIRRGDGPPITPVVARLAAEYGIDLSQIRGTGAGGRVSKKDVLRYIEMQKAAAALLPGAPTAPPPAPEAPPIPSVSTAPSPPLARETPSTAPVAEAPPALPTAQRPPITQPLPDEAILTPLTTMRRMIADHMVRSLRDAPQATTVFEVDMGRVLAHRDRYRASFEQQGIRLTLTAYVVQAVATALRRVPALNTRFTDEGIITYRRINIGVAVALDDGLIVPVLRDADEKSLAGIARALNDLTERARARRLQPDDTEGGTFTISNHGVGGSLFATPILNRGQSGILGVGAVVKRAVVVTHQGNDAIVIRPMCYLSLTFDHRACDGATADAFLAAVKEVLETYPEQ</sequence>
<evidence type="ECO:0000256" key="6">
    <source>
        <dbReference type="RuleBase" id="RU003423"/>
    </source>
</evidence>
<feature type="domain" description="Peripheral subunit-binding (PSBD)" evidence="9">
    <location>
        <begin position="110"/>
        <end position="147"/>
    </location>
</feature>
<dbReference type="HOGENOM" id="CLU_016733_10_1_0"/>
<keyword evidence="3 6" id="KW-0808">Transferase</keyword>
<evidence type="ECO:0000256" key="5">
    <source>
        <dbReference type="ARBA" id="ARBA00023315"/>
    </source>
</evidence>
<proteinExistence type="inferred from homology"/>
<dbReference type="CDD" id="cd06849">
    <property type="entry name" value="lipoyl_domain"/>
    <property type="match status" value="1"/>
</dbReference>
<accession>A7NMV1</accession>
<dbReference type="PROSITE" id="PS51826">
    <property type="entry name" value="PSBD"/>
    <property type="match status" value="1"/>
</dbReference>
<evidence type="ECO:0000256" key="1">
    <source>
        <dbReference type="ARBA" id="ARBA00001938"/>
    </source>
</evidence>
<dbReference type="Gene3D" id="4.10.320.10">
    <property type="entry name" value="E3-binding domain"/>
    <property type="match status" value="1"/>
</dbReference>
<protein>
    <recommendedName>
        <fullName evidence="6">Dihydrolipoamide acetyltransferase component of pyruvate dehydrogenase complex</fullName>
        <ecNumber evidence="6">2.3.1.-</ecNumber>
    </recommendedName>
</protein>
<gene>
    <name evidence="10" type="ordered locus">Rcas_2804</name>
</gene>
<feature type="region of interest" description="Disordered" evidence="7">
    <location>
        <begin position="158"/>
        <end position="215"/>
    </location>
</feature>
<dbReference type="GO" id="GO:0016407">
    <property type="term" value="F:acetyltransferase activity"/>
    <property type="evidence" value="ECO:0007669"/>
    <property type="project" value="TreeGrafter"/>
</dbReference>
<name>A7NMV1_ROSCS</name>
<dbReference type="InterPro" id="IPR000089">
    <property type="entry name" value="Biotin_lipoyl"/>
</dbReference>
<dbReference type="STRING" id="383372.Rcas_2804"/>
<dbReference type="KEGG" id="rca:Rcas_2804"/>
<dbReference type="Pfam" id="PF02817">
    <property type="entry name" value="E3_binding"/>
    <property type="match status" value="1"/>
</dbReference>
<evidence type="ECO:0000313" key="11">
    <source>
        <dbReference type="Proteomes" id="UP000000263"/>
    </source>
</evidence>
<reference evidence="10 11" key="1">
    <citation type="submission" date="2007-08" db="EMBL/GenBank/DDBJ databases">
        <title>Complete sequence of Roseiflexus castenholzii DSM 13941.</title>
        <authorList>
            <consortium name="US DOE Joint Genome Institute"/>
            <person name="Copeland A."/>
            <person name="Lucas S."/>
            <person name="Lapidus A."/>
            <person name="Barry K."/>
            <person name="Glavina del Rio T."/>
            <person name="Dalin E."/>
            <person name="Tice H."/>
            <person name="Pitluck S."/>
            <person name="Thompson L.S."/>
            <person name="Brettin T."/>
            <person name="Bruce D."/>
            <person name="Detter J.C."/>
            <person name="Han C."/>
            <person name="Tapia R."/>
            <person name="Schmutz J."/>
            <person name="Larimer F."/>
            <person name="Land M."/>
            <person name="Hauser L."/>
            <person name="Kyrpides N."/>
            <person name="Mikhailova N."/>
            <person name="Bryant D.A."/>
            <person name="Hanada S."/>
            <person name="Tsukatani Y."/>
            <person name="Richardson P."/>
        </authorList>
    </citation>
    <scope>NUCLEOTIDE SEQUENCE [LARGE SCALE GENOMIC DNA]</scope>
    <source>
        <strain evidence="11">DSM 13941 / HLO8</strain>
    </source>
</reference>
<keyword evidence="4 6" id="KW-0450">Lipoyl</keyword>